<comment type="subcellular location">
    <subcellularLocation>
        <location evidence="1">Cell membrane</location>
        <topology evidence="1">Multi-pass membrane protein</topology>
    </subcellularLocation>
</comment>
<dbReference type="Proteomes" id="UP000295493">
    <property type="component" value="Unassembled WGS sequence"/>
</dbReference>
<dbReference type="GO" id="GO:0015385">
    <property type="term" value="F:sodium:proton antiporter activity"/>
    <property type="evidence" value="ECO:0007669"/>
    <property type="project" value="InterPro"/>
</dbReference>
<keyword evidence="4" id="KW-0050">Antiport</keyword>
<evidence type="ECO:0000256" key="8">
    <source>
        <dbReference type="ARBA" id="ARBA00023053"/>
    </source>
</evidence>
<dbReference type="InterPro" id="IPR006153">
    <property type="entry name" value="Cation/H_exchanger_TM"/>
</dbReference>
<dbReference type="EMBL" id="SNWD01000002">
    <property type="protein sequence ID" value="TDN85639.1"/>
    <property type="molecule type" value="Genomic_DNA"/>
</dbReference>
<evidence type="ECO:0000259" key="13">
    <source>
        <dbReference type="Pfam" id="PF00999"/>
    </source>
</evidence>
<feature type="transmembrane region" description="Helical" evidence="12">
    <location>
        <begin position="317"/>
        <end position="334"/>
    </location>
</feature>
<keyword evidence="15" id="KW-1185">Reference proteome</keyword>
<evidence type="ECO:0000313" key="14">
    <source>
        <dbReference type="EMBL" id="TDN85639.1"/>
    </source>
</evidence>
<keyword evidence="10 12" id="KW-0472">Membrane</keyword>
<comment type="caution">
    <text evidence="14">The sequence shown here is derived from an EMBL/GenBank/DDBJ whole genome shotgun (WGS) entry which is preliminary data.</text>
</comment>
<dbReference type="GO" id="GO:0005886">
    <property type="term" value="C:plasma membrane"/>
    <property type="evidence" value="ECO:0007669"/>
    <property type="project" value="UniProtKB-SubCell"/>
</dbReference>
<evidence type="ECO:0000256" key="11">
    <source>
        <dbReference type="ARBA" id="ARBA00023201"/>
    </source>
</evidence>
<feature type="transmembrane region" description="Helical" evidence="12">
    <location>
        <begin position="412"/>
        <end position="435"/>
    </location>
</feature>
<evidence type="ECO:0000256" key="5">
    <source>
        <dbReference type="ARBA" id="ARBA00022475"/>
    </source>
</evidence>
<evidence type="ECO:0000256" key="7">
    <source>
        <dbReference type="ARBA" id="ARBA00022989"/>
    </source>
</evidence>
<keyword evidence="7 12" id="KW-1133">Transmembrane helix</keyword>
<evidence type="ECO:0000256" key="3">
    <source>
        <dbReference type="ARBA" id="ARBA00022448"/>
    </source>
</evidence>
<comment type="similarity">
    <text evidence="2">Belongs to the monovalent cation:proton antiporter 1 (CPA1) transporter (TC 2.A.36) family.</text>
</comment>
<feature type="transmembrane region" description="Helical" evidence="12">
    <location>
        <begin position="204"/>
        <end position="226"/>
    </location>
</feature>
<dbReference type="InterPro" id="IPR018422">
    <property type="entry name" value="Cation/H_exchanger_CPA1"/>
</dbReference>
<evidence type="ECO:0000256" key="12">
    <source>
        <dbReference type="SAM" id="Phobius"/>
    </source>
</evidence>
<dbReference type="PANTHER" id="PTHR10110">
    <property type="entry name" value="SODIUM/HYDROGEN EXCHANGER"/>
    <property type="match status" value="1"/>
</dbReference>
<feature type="transmembrane region" description="Helical" evidence="12">
    <location>
        <begin position="55"/>
        <end position="72"/>
    </location>
</feature>
<dbReference type="GO" id="GO:0051453">
    <property type="term" value="P:regulation of intracellular pH"/>
    <property type="evidence" value="ECO:0007669"/>
    <property type="project" value="TreeGrafter"/>
</dbReference>
<evidence type="ECO:0000256" key="6">
    <source>
        <dbReference type="ARBA" id="ARBA00022692"/>
    </source>
</evidence>
<feature type="transmembrane region" description="Helical" evidence="12">
    <location>
        <begin position="161"/>
        <end position="183"/>
    </location>
</feature>
<evidence type="ECO:0000313" key="15">
    <source>
        <dbReference type="Proteomes" id="UP000295493"/>
    </source>
</evidence>
<reference evidence="14 15" key="1">
    <citation type="submission" date="2019-03" db="EMBL/GenBank/DDBJ databases">
        <title>Genomic Encyclopedia of Type Strains, Phase IV (KMG-IV): sequencing the most valuable type-strain genomes for metagenomic binning, comparative biology and taxonomic classification.</title>
        <authorList>
            <person name="Goeker M."/>
        </authorList>
    </citation>
    <scope>NUCLEOTIDE SEQUENCE [LARGE SCALE GENOMIC DNA]</scope>
    <source>
        <strain evidence="14 15">DSM 25059</strain>
    </source>
</reference>
<organism evidence="14 15">
    <name type="scientific">Stakelama pacifica</name>
    <dbReference type="NCBI Taxonomy" id="517720"/>
    <lineage>
        <taxon>Bacteria</taxon>
        <taxon>Pseudomonadati</taxon>
        <taxon>Pseudomonadota</taxon>
        <taxon>Alphaproteobacteria</taxon>
        <taxon>Sphingomonadales</taxon>
        <taxon>Sphingomonadaceae</taxon>
        <taxon>Stakelama</taxon>
    </lineage>
</organism>
<keyword evidence="3" id="KW-0813">Transport</keyword>
<dbReference type="Pfam" id="PF00999">
    <property type="entry name" value="Na_H_Exchanger"/>
    <property type="match status" value="1"/>
</dbReference>
<proteinExistence type="inferred from homology"/>
<dbReference type="GO" id="GO:0015386">
    <property type="term" value="F:potassium:proton antiporter activity"/>
    <property type="evidence" value="ECO:0007669"/>
    <property type="project" value="TreeGrafter"/>
</dbReference>
<protein>
    <submittedName>
        <fullName evidence="14">Sodium/proton antiporter (CPA1 family)</fullName>
    </submittedName>
</protein>
<keyword evidence="8" id="KW-0915">Sodium</keyword>
<feature type="transmembrane region" description="Helical" evidence="12">
    <location>
        <begin position="105"/>
        <end position="124"/>
    </location>
</feature>
<evidence type="ECO:0000256" key="10">
    <source>
        <dbReference type="ARBA" id="ARBA00023136"/>
    </source>
</evidence>
<dbReference type="PANTHER" id="PTHR10110:SF195">
    <property type="entry name" value="NA(+)_H(+) ANTIPORTER NHAS2"/>
    <property type="match status" value="1"/>
</dbReference>
<evidence type="ECO:0000256" key="4">
    <source>
        <dbReference type="ARBA" id="ARBA00022449"/>
    </source>
</evidence>
<gene>
    <name evidence="14" type="ORF">EV664_102347</name>
</gene>
<dbReference type="Gene3D" id="6.10.140.1330">
    <property type="match status" value="1"/>
</dbReference>
<keyword evidence="5" id="KW-1003">Cell membrane</keyword>
<feature type="transmembrane region" description="Helical" evidence="12">
    <location>
        <begin position="284"/>
        <end position="305"/>
    </location>
</feature>
<feature type="transmembrane region" description="Helical" evidence="12">
    <location>
        <begin position="340"/>
        <end position="364"/>
    </location>
</feature>
<accession>A0A4R6FUS9</accession>
<keyword evidence="9" id="KW-0406">Ion transport</keyword>
<feature type="transmembrane region" description="Helical" evidence="12">
    <location>
        <begin position="232"/>
        <end position="254"/>
    </location>
</feature>
<name>A0A4R6FUS9_9SPHN</name>
<dbReference type="AlphaFoldDB" id="A0A4R6FUS9"/>
<feature type="transmembrane region" description="Helical" evidence="12">
    <location>
        <begin position="131"/>
        <end position="155"/>
    </location>
</feature>
<feature type="transmembrane region" description="Helical" evidence="12">
    <location>
        <begin position="79"/>
        <end position="99"/>
    </location>
</feature>
<evidence type="ECO:0000256" key="9">
    <source>
        <dbReference type="ARBA" id="ARBA00023065"/>
    </source>
</evidence>
<evidence type="ECO:0000256" key="1">
    <source>
        <dbReference type="ARBA" id="ARBA00004651"/>
    </source>
</evidence>
<feature type="transmembrane region" description="Helical" evidence="12">
    <location>
        <begin position="384"/>
        <end position="406"/>
    </location>
</feature>
<feature type="domain" description="Cation/H+ exchanger transmembrane" evidence="13">
    <location>
        <begin position="64"/>
        <end position="436"/>
    </location>
</feature>
<dbReference type="GO" id="GO:0098719">
    <property type="term" value="P:sodium ion import across plasma membrane"/>
    <property type="evidence" value="ECO:0007669"/>
    <property type="project" value="TreeGrafter"/>
</dbReference>
<keyword evidence="11" id="KW-0739">Sodium transport</keyword>
<evidence type="ECO:0000256" key="2">
    <source>
        <dbReference type="ARBA" id="ARBA00007367"/>
    </source>
</evidence>
<sequence>MFLCVLATVDLPFARSDHAVTQGMAASEVLDTCDEYPHCSGKVRKRGAVLQEFDFTMMGGLLFVASLVAIATHRLKLPYSVGLVVAGVAIAMLPVAVPLTLTPDLIFFVLLPPLVFEAAIQIPWKPFRRELPLLIALVTFGVLLAAAVVTVGMHWLSGWSWLGAAFFGVLIAATDPVAVIAAFKTMHVERRLHLLVESESLLNDGVAAVGFAILMMFATGAGASAGEVGLHLVTNISGAILSGAAVAVPLILIAGRTSDRLVEVTITMLIAYGSFILAEHFHCSGVLATLTAGLIVGNYGFLGSISDSGRPAVLNHWEYVAFLANSVVFLLIGVRETQMHILAVVEAAALATGLSLLGRAVAVYPVMAAFAKTRLAVPWKYKHVLFWGGLRGALALALALALPASIPERSTIITVAFAVVAFSIFVQGLTMPWLIEKLGLRVKEEKSHLGDLKAWRRDEKEPEA</sequence>
<keyword evidence="6 12" id="KW-0812">Transmembrane</keyword>